<dbReference type="Proteomes" id="UP001630127">
    <property type="component" value="Unassembled WGS sequence"/>
</dbReference>
<comment type="caution">
    <text evidence="2">The sequence shown here is derived from an EMBL/GenBank/DDBJ whole genome shotgun (WGS) entry which is preliminary data.</text>
</comment>
<accession>A0ABD2ZLN2</accession>
<protein>
    <submittedName>
        <fullName evidence="2">Uncharacterized protein</fullName>
    </submittedName>
</protein>
<reference evidence="2 3" key="1">
    <citation type="submission" date="2024-11" db="EMBL/GenBank/DDBJ databases">
        <title>A near-complete genome assembly of Cinchona calisaya.</title>
        <authorList>
            <person name="Lian D.C."/>
            <person name="Zhao X.W."/>
            <person name="Wei L."/>
        </authorList>
    </citation>
    <scope>NUCLEOTIDE SEQUENCE [LARGE SCALE GENOMIC DNA]</scope>
    <source>
        <tissue evidence="2">Nenye</tissue>
    </source>
</reference>
<feature type="compositionally biased region" description="Acidic residues" evidence="1">
    <location>
        <begin position="157"/>
        <end position="167"/>
    </location>
</feature>
<evidence type="ECO:0000256" key="1">
    <source>
        <dbReference type="SAM" id="MobiDB-lite"/>
    </source>
</evidence>
<name>A0ABD2ZLN2_9GENT</name>
<evidence type="ECO:0000313" key="2">
    <source>
        <dbReference type="EMBL" id="KAL3520321.1"/>
    </source>
</evidence>
<organism evidence="2 3">
    <name type="scientific">Cinchona calisaya</name>
    <dbReference type="NCBI Taxonomy" id="153742"/>
    <lineage>
        <taxon>Eukaryota</taxon>
        <taxon>Viridiplantae</taxon>
        <taxon>Streptophyta</taxon>
        <taxon>Embryophyta</taxon>
        <taxon>Tracheophyta</taxon>
        <taxon>Spermatophyta</taxon>
        <taxon>Magnoliopsida</taxon>
        <taxon>eudicotyledons</taxon>
        <taxon>Gunneridae</taxon>
        <taxon>Pentapetalae</taxon>
        <taxon>asterids</taxon>
        <taxon>lamiids</taxon>
        <taxon>Gentianales</taxon>
        <taxon>Rubiaceae</taxon>
        <taxon>Cinchonoideae</taxon>
        <taxon>Cinchoneae</taxon>
        <taxon>Cinchona</taxon>
    </lineage>
</organism>
<keyword evidence="3" id="KW-1185">Reference proteome</keyword>
<gene>
    <name evidence="2" type="ORF">ACH5RR_018470</name>
</gene>
<dbReference type="EMBL" id="JBJUIK010000008">
    <property type="protein sequence ID" value="KAL3520321.1"/>
    <property type="molecule type" value="Genomic_DNA"/>
</dbReference>
<evidence type="ECO:0000313" key="3">
    <source>
        <dbReference type="Proteomes" id="UP001630127"/>
    </source>
</evidence>
<proteinExistence type="predicted"/>
<dbReference type="AlphaFoldDB" id="A0ABD2ZLN2"/>
<sequence>MDNDTLVRESIANTQKLTGTVVQFLTSRILPITHLTKVTWDRAVLIYALVKGWSTDIGLEIQTEILCGEKDLPSFIFPNLITYLCCRAQAEHVVALDLQRRSVGSNLHALNRKLDILAHQLHHVQPLNMATCPSELDAPSLHFGLPDDDEFGPRSEESEDEFADNADGDGVGPSGHT</sequence>
<feature type="region of interest" description="Disordered" evidence="1">
    <location>
        <begin position="143"/>
        <end position="177"/>
    </location>
</feature>